<dbReference type="OrthoDB" id="9803647at2"/>
<dbReference type="SMART" id="SM01092">
    <property type="entry name" value="CO_deh_flav_C"/>
    <property type="match status" value="1"/>
</dbReference>
<dbReference type="Pfam" id="PF00941">
    <property type="entry name" value="FAD_binding_5"/>
    <property type="match status" value="1"/>
</dbReference>
<dbReference type="AlphaFoldDB" id="A0A069RFF7"/>
<dbReference type="SUPFAM" id="SSF56176">
    <property type="entry name" value="FAD-binding/transporter-associated domain-like"/>
    <property type="match status" value="1"/>
</dbReference>
<dbReference type="InterPro" id="IPR005107">
    <property type="entry name" value="CO_DH_flav_C"/>
</dbReference>
<keyword evidence="2" id="KW-0560">Oxidoreductase</keyword>
<evidence type="ECO:0000256" key="2">
    <source>
        <dbReference type="ARBA" id="ARBA00023002"/>
    </source>
</evidence>
<dbReference type="InterPro" id="IPR051312">
    <property type="entry name" value="Diverse_Substr_Oxidored"/>
</dbReference>
<sequence length="265" mass="28692">MVSIKEYVCPKSIEEAYELLMERKNSAIIGGCAFLRMGSKSIGKGIDLSGLGLDYINEFEDRFEIGAMATLRQIETSEELKGSFGSFFEDSVKNIVGVQLRNIATIGATVFSRYGFSDPITALLALDAQVELHNGGAMSLEEFMENGPRRDILTKIIVNKNCSAASFKMIRNSMADYAIINAAVSKGEYGYRIAVGARPYAASLAKGAMEKLNGANDALSAIDDSAKTAAQELSFSGNMRASQEYRMAVCPVLVKRALMEVVDNG</sequence>
<dbReference type="STRING" id="1121324.CLIT_10c04680"/>
<dbReference type="InterPro" id="IPR016169">
    <property type="entry name" value="FAD-bd_PCMH_sub2"/>
</dbReference>
<evidence type="ECO:0000256" key="1">
    <source>
        <dbReference type="ARBA" id="ARBA00022630"/>
    </source>
</evidence>
<evidence type="ECO:0000313" key="5">
    <source>
        <dbReference type="Proteomes" id="UP000027946"/>
    </source>
</evidence>
<dbReference type="PANTHER" id="PTHR42659">
    <property type="entry name" value="XANTHINE DEHYDROGENASE SUBUNIT C-RELATED"/>
    <property type="match status" value="1"/>
</dbReference>
<dbReference type="RefSeq" id="WP_038264249.1">
    <property type="nucleotide sequence ID" value="NZ_FSRH01000011.1"/>
</dbReference>
<dbReference type="PROSITE" id="PS51387">
    <property type="entry name" value="FAD_PCMH"/>
    <property type="match status" value="1"/>
</dbReference>
<gene>
    <name evidence="4" type="primary">xdhB</name>
    <name evidence="4" type="ORF">CLIT_10c04680</name>
</gene>
<dbReference type="EMBL" id="JJMM01000010">
    <property type="protein sequence ID" value="KDR95741.1"/>
    <property type="molecule type" value="Genomic_DNA"/>
</dbReference>
<dbReference type="SUPFAM" id="SSF55447">
    <property type="entry name" value="CO dehydrogenase flavoprotein C-terminal domain-like"/>
    <property type="match status" value="1"/>
</dbReference>
<keyword evidence="1" id="KW-0285">Flavoprotein</keyword>
<keyword evidence="5" id="KW-1185">Reference proteome</keyword>
<evidence type="ECO:0000313" key="4">
    <source>
        <dbReference type="EMBL" id="KDR95741.1"/>
    </source>
</evidence>
<dbReference type="GO" id="GO:0071949">
    <property type="term" value="F:FAD binding"/>
    <property type="evidence" value="ECO:0007669"/>
    <property type="project" value="InterPro"/>
</dbReference>
<organism evidence="4 5">
    <name type="scientific">Peptoclostridium litorale DSM 5388</name>
    <dbReference type="NCBI Taxonomy" id="1121324"/>
    <lineage>
        <taxon>Bacteria</taxon>
        <taxon>Bacillati</taxon>
        <taxon>Bacillota</taxon>
        <taxon>Clostridia</taxon>
        <taxon>Peptostreptococcales</taxon>
        <taxon>Peptoclostridiaceae</taxon>
        <taxon>Peptoclostridium</taxon>
    </lineage>
</organism>
<dbReference type="eggNOG" id="COG1319">
    <property type="taxonomic scope" value="Bacteria"/>
</dbReference>
<reference evidence="4 5" key="1">
    <citation type="submission" date="2014-03" db="EMBL/GenBank/DDBJ databases">
        <title>Genome sequence of Clostridium litorale W6, DSM 5388.</title>
        <authorList>
            <person name="Poehlein A."/>
            <person name="Jagirdar A."/>
            <person name="Khonsari B."/>
            <person name="Chibani C.M."/>
            <person name="Gutierrez Gutierrez D.A."/>
            <person name="Davydova E."/>
            <person name="Alghaithi H.S."/>
            <person name="Nair K.P."/>
            <person name="Dhamotharan K."/>
            <person name="Chandran L."/>
            <person name="G W."/>
            <person name="Daniel R."/>
        </authorList>
    </citation>
    <scope>NUCLEOTIDE SEQUENCE [LARGE SCALE GENOMIC DNA]</scope>
    <source>
        <strain evidence="4 5">W6</strain>
    </source>
</reference>
<dbReference type="GO" id="GO:0016491">
    <property type="term" value="F:oxidoreductase activity"/>
    <property type="evidence" value="ECO:0007669"/>
    <property type="project" value="UniProtKB-KW"/>
</dbReference>
<name>A0A069RFF7_PEPLI</name>
<dbReference type="InterPro" id="IPR036318">
    <property type="entry name" value="FAD-bd_PCMH-like_sf"/>
</dbReference>
<dbReference type="InterPro" id="IPR016166">
    <property type="entry name" value="FAD-bd_PCMH"/>
</dbReference>
<dbReference type="Gene3D" id="3.30.465.10">
    <property type="match status" value="1"/>
</dbReference>
<dbReference type="InterPro" id="IPR036683">
    <property type="entry name" value="CO_DH_flav_C_dom_sf"/>
</dbReference>
<dbReference type="Gene3D" id="3.30.390.50">
    <property type="entry name" value="CO dehydrogenase flavoprotein, C-terminal domain"/>
    <property type="match status" value="1"/>
</dbReference>
<comment type="caution">
    <text evidence="4">The sequence shown here is derived from an EMBL/GenBank/DDBJ whole genome shotgun (WGS) entry which is preliminary data.</text>
</comment>
<accession>A0A069RFF7</accession>
<feature type="domain" description="FAD-binding PCMH-type" evidence="3">
    <location>
        <begin position="1"/>
        <end position="163"/>
    </location>
</feature>
<dbReference type="InterPro" id="IPR002346">
    <property type="entry name" value="Mopterin_DH_FAD-bd"/>
</dbReference>
<dbReference type="Proteomes" id="UP000027946">
    <property type="component" value="Unassembled WGS sequence"/>
</dbReference>
<proteinExistence type="predicted"/>
<dbReference type="Pfam" id="PF03450">
    <property type="entry name" value="CO_deh_flav_C"/>
    <property type="match status" value="1"/>
</dbReference>
<evidence type="ECO:0000259" key="3">
    <source>
        <dbReference type="PROSITE" id="PS51387"/>
    </source>
</evidence>
<dbReference type="PANTHER" id="PTHR42659:SF9">
    <property type="entry name" value="XANTHINE DEHYDROGENASE FAD-BINDING SUBUNIT XDHB-RELATED"/>
    <property type="match status" value="1"/>
</dbReference>
<protein>
    <submittedName>
        <fullName evidence="4">Xanthine dehydrogenase subunit XdhB,FAD-binding</fullName>
    </submittedName>
</protein>